<dbReference type="GO" id="GO:0052621">
    <property type="term" value="F:diguanylate cyclase activity"/>
    <property type="evidence" value="ECO:0007669"/>
    <property type="project" value="UniProtKB-EC"/>
</dbReference>
<dbReference type="SUPFAM" id="SSF55073">
    <property type="entry name" value="Nucleotide cyclase"/>
    <property type="match status" value="1"/>
</dbReference>
<feature type="transmembrane region" description="Helical" evidence="5">
    <location>
        <begin position="289"/>
        <end position="313"/>
    </location>
</feature>
<feature type="transmembrane region" description="Helical" evidence="5">
    <location>
        <begin position="374"/>
        <end position="394"/>
    </location>
</feature>
<dbReference type="NCBIfam" id="TIGR00254">
    <property type="entry name" value="GGDEF"/>
    <property type="match status" value="1"/>
</dbReference>
<keyword evidence="5" id="KW-0472">Membrane</keyword>
<dbReference type="InterPro" id="IPR050469">
    <property type="entry name" value="Diguanylate_Cyclase"/>
</dbReference>
<sequence length="615" mass="69054">MHNVVIRPALVFLRFLLCLAGLLSPLPLYASSPPVSITADTAAVPLAASLDTRLTPLDTGLPVIIGDNVGAWQANSRRLNSFGYAADHALWLRFRLDRQDTSQPLFVRYDYPNTDYLDLWYVRDGRVLAHYQGGDRRPFRTRPVDQRNYLFPVPAVAGPVEAYLRVESQGPLEAPLALVNAHQADRDEQEMMLWIGLYFGIIAIMVLYNAFILLIVRQTAYLYYVLYVLSCAALQFVLFGLGFRYLWPTSVTLNNTLTMTLPALTLATAIAFVFSFIDLKRHGARWEQWIAKGIFAACAALLAAGLTLPYHVAFTGTKVLTFACVLTGFYIGVKYWLKGVKSARIFALAWFSYLVFILVYLLELSGRLPSNLFTRNALAIGATLELALLSIAFADKMNEEKDKRLTAQNELLQIQMQTNADLDRKVRERTEALEEANRRLQMVSITDGLTGLKNRRFFDESSHAEYQRAYREKTCLSFLMIDIDFFKRINDTYGHPFGDLCLQKAAGIIMSAIKRPPDLAARYGGEEFIVMLPNTDTEGAMTVARLIHRTFAETVVSDGQREVTLTVSIGVAGEIPHEREGREALLKLADERLYRAKESGRNRVEWLDGGSAATA</sequence>
<organism evidence="7 8">
    <name type="scientific">Fluviicoccus keumensis</name>
    <dbReference type="NCBI Taxonomy" id="1435465"/>
    <lineage>
        <taxon>Bacteria</taxon>
        <taxon>Pseudomonadati</taxon>
        <taxon>Pseudomonadota</taxon>
        <taxon>Gammaproteobacteria</taxon>
        <taxon>Moraxellales</taxon>
        <taxon>Moraxellaceae</taxon>
        <taxon>Fluviicoccus</taxon>
    </lineage>
</organism>
<evidence type="ECO:0000256" key="5">
    <source>
        <dbReference type="SAM" id="Phobius"/>
    </source>
</evidence>
<comment type="catalytic activity">
    <reaction evidence="3">
        <text>2 GTP = 3',3'-c-di-GMP + 2 diphosphate</text>
        <dbReference type="Rhea" id="RHEA:24898"/>
        <dbReference type="ChEBI" id="CHEBI:33019"/>
        <dbReference type="ChEBI" id="CHEBI:37565"/>
        <dbReference type="ChEBI" id="CHEBI:58805"/>
        <dbReference type="EC" id="2.7.7.65"/>
    </reaction>
</comment>
<feature type="coiled-coil region" evidence="4">
    <location>
        <begin position="397"/>
        <end position="439"/>
    </location>
</feature>
<dbReference type="Pfam" id="PF00990">
    <property type="entry name" value="GGDEF"/>
    <property type="match status" value="1"/>
</dbReference>
<dbReference type="Proteomes" id="UP000292423">
    <property type="component" value="Unassembled WGS sequence"/>
</dbReference>
<feature type="transmembrane region" description="Helical" evidence="5">
    <location>
        <begin position="259"/>
        <end position="277"/>
    </location>
</feature>
<dbReference type="InterPro" id="IPR029787">
    <property type="entry name" value="Nucleotide_cyclase"/>
</dbReference>
<dbReference type="Gene3D" id="2.60.40.2380">
    <property type="match status" value="1"/>
</dbReference>
<dbReference type="Pfam" id="PF07695">
    <property type="entry name" value="7TMR-DISM_7TM"/>
    <property type="match status" value="1"/>
</dbReference>
<evidence type="ECO:0000256" key="4">
    <source>
        <dbReference type="SAM" id="Coils"/>
    </source>
</evidence>
<evidence type="ECO:0000256" key="3">
    <source>
        <dbReference type="ARBA" id="ARBA00034247"/>
    </source>
</evidence>
<evidence type="ECO:0000256" key="2">
    <source>
        <dbReference type="ARBA" id="ARBA00012528"/>
    </source>
</evidence>
<dbReference type="GO" id="GO:0043709">
    <property type="term" value="P:cell adhesion involved in single-species biofilm formation"/>
    <property type="evidence" value="ECO:0007669"/>
    <property type="project" value="TreeGrafter"/>
</dbReference>
<reference evidence="7 8" key="1">
    <citation type="submission" date="2019-02" db="EMBL/GenBank/DDBJ databases">
        <title>Genomic Encyclopedia of Type Strains, Phase IV (KMG-IV): sequencing the most valuable type-strain genomes for metagenomic binning, comparative biology and taxonomic classification.</title>
        <authorList>
            <person name="Goeker M."/>
        </authorList>
    </citation>
    <scope>NUCLEOTIDE SEQUENCE [LARGE SCALE GENOMIC DNA]</scope>
    <source>
        <strain evidence="7 8">DSM 105135</strain>
    </source>
</reference>
<dbReference type="InterPro" id="IPR011623">
    <property type="entry name" value="7TMR_DISM_rcpt_extracell_dom1"/>
</dbReference>
<evidence type="ECO:0000313" key="8">
    <source>
        <dbReference type="Proteomes" id="UP000292423"/>
    </source>
</evidence>
<evidence type="ECO:0000259" key="6">
    <source>
        <dbReference type="PROSITE" id="PS50887"/>
    </source>
</evidence>
<keyword evidence="4" id="KW-0175">Coiled coil</keyword>
<comment type="caution">
    <text evidence="7">The sequence shown here is derived from an EMBL/GenBank/DDBJ whole genome shotgun (WGS) entry which is preliminary data.</text>
</comment>
<keyword evidence="5" id="KW-0812">Transmembrane</keyword>
<dbReference type="EC" id="2.7.7.65" evidence="2"/>
<dbReference type="AlphaFoldDB" id="A0A4Q7ZCH0"/>
<dbReference type="InterPro" id="IPR043128">
    <property type="entry name" value="Rev_trsase/Diguanyl_cyclase"/>
</dbReference>
<dbReference type="CDD" id="cd01949">
    <property type="entry name" value="GGDEF"/>
    <property type="match status" value="1"/>
</dbReference>
<dbReference type="SMART" id="SM00267">
    <property type="entry name" value="GGDEF"/>
    <property type="match status" value="1"/>
</dbReference>
<dbReference type="InterPro" id="IPR000160">
    <property type="entry name" value="GGDEF_dom"/>
</dbReference>
<dbReference type="Pfam" id="PF07696">
    <property type="entry name" value="7TMR-DISMED2"/>
    <property type="match status" value="1"/>
</dbReference>
<dbReference type="FunFam" id="3.30.70.270:FF:000001">
    <property type="entry name" value="Diguanylate cyclase domain protein"/>
    <property type="match status" value="1"/>
</dbReference>
<dbReference type="InterPro" id="IPR011622">
    <property type="entry name" value="7TMR_DISM_rcpt_extracell_dom2"/>
</dbReference>
<proteinExistence type="predicted"/>
<feature type="transmembrane region" description="Helical" evidence="5">
    <location>
        <begin position="319"/>
        <end position="337"/>
    </location>
</feature>
<dbReference type="GO" id="GO:0005886">
    <property type="term" value="C:plasma membrane"/>
    <property type="evidence" value="ECO:0007669"/>
    <property type="project" value="TreeGrafter"/>
</dbReference>
<feature type="transmembrane region" description="Helical" evidence="5">
    <location>
        <begin position="221"/>
        <end position="247"/>
    </location>
</feature>
<dbReference type="PANTHER" id="PTHR45138:SF9">
    <property type="entry name" value="DIGUANYLATE CYCLASE DGCM-RELATED"/>
    <property type="match status" value="1"/>
</dbReference>
<accession>A0A4Q7ZCH0</accession>
<dbReference type="Gene3D" id="3.30.70.270">
    <property type="match status" value="1"/>
</dbReference>
<name>A0A4Q7ZCH0_9GAMM</name>
<feature type="transmembrane region" description="Helical" evidence="5">
    <location>
        <begin position="344"/>
        <end position="362"/>
    </location>
</feature>
<dbReference type="GO" id="GO:1902201">
    <property type="term" value="P:negative regulation of bacterial-type flagellum-dependent cell motility"/>
    <property type="evidence" value="ECO:0007669"/>
    <property type="project" value="TreeGrafter"/>
</dbReference>
<dbReference type="PROSITE" id="PS50887">
    <property type="entry name" value="GGDEF"/>
    <property type="match status" value="1"/>
</dbReference>
<evidence type="ECO:0000313" key="7">
    <source>
        <dbReference type="EMBL" id="RZU47841.1"/>
    </source>
</evidence>
<keyword evidence="8" id="KW-1185">Reference proteome</keyword>
<dbReference type="EMBL" id="SHKX01000010">
    <property type="protein sequence ID" value="RZU47841.1"/>
    <property type="molecule type" value="Genomic_DNA"/>
</dbReference>
<protein>
    <recommendedName>
        <fullName evidence="2">diguanylate cyclase</fullName>
        <ecNumber evidence="2">2.7.7.65</ecNumber>
    </recommendedName>
</protein>
<feature type="domain" description="GGDEF" evidence="6">
    <location>
        <begin position="474"/>
        <end position="609"/>
    </location>
</feature>
<gene>
    <name evidence="7" type="ORF">EV700_0808</name>
</gene>
<comment type="cofactor">
    <cofactor evidence="1">
        <name>Mg(2+)</name>
        <dbReference type="ChEBI" id="CHEBI:18420"/>
    </cofactor>
</comment>
<dbReference type="RefSeq" id="WP_165391324.1">
    <property type="nucleotide sequence ID" value="NZ_SHKX01000010.1"/>
</dbReference>
<dbReference type="PANTHER" id="PTHR45138">
    <property type="entry name" value="REGULATORY COMPONENTS OF SENSORY TRANSDUCTION SYSTEM"/>
    <property type="match status" value="1"/>
</dbReference>
<feature type="transmembrane region" description="Helical" evidence="5">
    <location>
        <begin position="191"/>
        <end position="214"/>
    </location>
</feature>
<evidence type="ECO:0000256" key="1">
    <source>
        <dbReference type="ARBA" id="ARBA00001946"/>
    </source>
</evidence>
<keyword evidence="5" id="KW-1133">Transmembrane helix</keyword>